<keyword evidence="5 8" id="KW-0663">Pyridoxal phosphate</keyword>
<dbReference type="EC" id="4.4.1.1" evidence="4"/>
<evidence type="ECO:0000256" key="8">
    <source>
        <dbReference type="RuleBase" id="RU362118"/>
    </source>
</evidence>
<dbReference type="OrthoDB" id="3512640at2759"/>
<keyword evidence="10" id="KW-1185">Reference proteome</keyword>
<dbReference type="EMBL" id="RCHS01004347">
    <property type="protein sequence ID" value="RMX35724.1"/>
    <property type="molecule type" value="Genomic_DNA"/>
</dbReference>
<dbReference type="STRING" id="46731.A0A3M6T4P8"/>
<dbReference type="AlphaFoldDB" id="A0A3M6T4P8"/>
<comment type="pathway">
    <text evidence="2">Amino-acid biosynthesis; L-cysteine biosynthesis; L-cysteine from L-homocysteine and L-serine: step 2/2.</text>
</comment>
<evidence type="ECO:0000313" key="9">
    <source>
        <dbReference type="EMBL" id="RMX35724.1"/>
    </source>
</evidence>
<keyword evidence="6" id="KW-0028">Amino-acid biosynthesis</keyword>
<evidence type="ECO:0000256" key="6">
    <source>
        <dbReference type="ARBA" id="ARBA00023192"/>
    </source>
</evidence>
<dbReference type="GO" id="GO:0004123">
    <property type="term" value="F:cystathionine gamma-lyase activity"/>
    <property type="evidence" value="ECO:0007669"/>
    <property type="project" value="TreeGrafter"/>
</dbReference>
<proteinExistence type="inferred from homology"/>
<dbReference type="SUPFAM" id="SSF53383">
    <property type="entry name" value="PLP-dependent transferases"/>
    <property type="match status" value="1"/>
</dbReference>
<dbReference type="PANTHER" id="PTHR11808:SF15">
    <property type="entry name" value="CYSTATHIONINE GAMMA-LYASE"/>
    <property type="match status" value="1"/>
</dbReference>
<feature type="non-terminal residue" evidence="9">
    <location>
        <position position="232"/>
    </location>
</feature>
<name>A0A3M6T4P8_POCDA</name>
<gene>
    <name evidence="9" type="ORF">pdam_00025641</name>
</gene>
<dbReference type="GO" id="GO:0019343">
    <property type="term" value="P:cysteine biosynthetic process via cystathionine"/>
    <property type="evidence" value="ECO:0007669"/>
    <property type="project" value="TreeGrafter"/>
</dbReference>
<dbReference type="Proteomes" id="UP000275408">
    <property type="component" value="Unassembled WGS sequence"/>
</dbReference>
<evidence type="ECO:0000256" key="5">
    <source>
        <dbReference type="ARBA" id="ARBA00022898"/>
    </source>
</evidence>
<protein>
    <recommendedName>
        <fullName evidence="4">cystathionine gamma-lyase</fullName>
        <ecNumber evidence="4">4.4.1.1</ecNumber>
    </recommendedName>
    <alternativeName>
        <fullName evidence="7">Gamma-cystathionase</fullName>
    </alternativeName>
</protein>
<comment type="caution">
    <text evidence="9">The sequence shown here is derived from an EMBL/GenBank/DDBJ whole genome shotgun (WGS) entry which is preliminary data.</text>
</comment>
<sequence>MIVQRSRLLLFRVLRHFVPRSTLSSSSKMANEAEQKNLKPFPHFGTLAIHAGQEPEQWNSRAVVPPISMATTFKQDDPGVHRGFEYSRSGNPTRNCFEACVAALEGAKHGLATSSGLSATMLLTHLLKSGEHIVCVDDVYGGTNRYFSKVAAANMGIEISMVDASDLSKLKAAIKPKTKYVNIQQTIIQKRKKASTNRYFSKVAAANMGIEISMVDASDLSKLKAAIKPKTK</sequence>
<reference evidence="9 10" key="1">
    <citation type="journal article" date="2018" name="Sci. Rep.">
        <title>Comparative analysis of the Pocillopora damicornis genome highlights role of immune system in coral evolution.</title>
        <authorList>
            <person name="Cunning R."/>
            <person name="Bay R.A."/>
            <person name="Gillette P."/>
            <person name="Baker A.C."/>
            <person name="Traylor-Knowles N."/>
        </authorList>
    </citation>
    <scope>NUCLEOTIDE SEQUENCE [LARGE SCALE GENOMIC DNA]</scope>
    <source>
        <strain evidence="9">RSMAS</strain>
        <tissue evidence="9">Whole animal</tissue>
    </source>
</reference>
<dbReference type="Gene3D" id="3.40.640.10">
    <property type="entry name" value="Type I PLP-dependent aspartate aminotransferase-like (Major domain)"/>
    <property type="match status" value="1"/>
</dbReference>
<dbReference type="GO" id="GO:0005737">
    <property type="term" value="C:cytoplasm"/>
    <property type="evidence" value="ECO:0007669"/>
    <property type="project" value="TreeGrafter"/>
</dbReference>
<comment type="similarity">
    <text evidence="3 8">Belongs to the trans-sulfuration enzymes family.</text>
</comment>
<keyword evidence="6" id="KW-0198">Cysteine biosynthesis</keyword>
<dbReference type="Pfam" id="PF01053">
    <property type="entry name" value="Cys_Met_Meta_PP"/>
    <property type="match status" value="1"/>
</dbReference>
<dbReference type="GO" id="GO:0019346">
    <property type="term" value="P:transsulfuration"/>
    <property type="evidence" value="ECO:0007669"/>
    <property type="project" value="InterPro"/>
</dbReference>
<evidence type="ECO:0000256" key="3">
    <source>
        <dbReference type="ARBA" id="ARBA00009077"/>
    </source>
</evidence>
<evidence type="ECO:0000256" key="4">
    <source>
        <dbReference type="ARBA" id="ARBA00012085"/>
    </source>
</evidence>
<accession>A0A3M6T4P8</accession>
<dbReference type="GO" id="GO:0030170">
    <property type="term" value="F:pyridoxal phosphate binding"/>
    <property type="evidence" value="ECO:0007669"/>
    <property type="project" value="InterPro"/>
</dbReference>
<comment type="cofactor">
    <cofactor evidence="1 8">
        <name>pyridoxal 5'-phosphate</name>
        <dbReference type="ChEBI" id="CHEBI:597326"/>
    </cofactor>
</comment>
<organism evidence="9 10">
    <name type="scientific">Pocillopora damicornis</name>
    <name type="common">Cauliflower coral</name>
    <name type="synonym">Millepora damicornis</name>
    <dbReference type="NCBI Taxonomy" id="46731"/>
    <lineage>
        <taxon>Eukaryota</taxon>
        <taxon>Metazoa</taxon>
        <taxon>Cnidaria</taxon>
        <taxon>Anthozoa</taxon>
        <taxon>Hexacorallia</taxon>
        <taxon>Scleractinia</taxon>
        <taxon>Astrocoeniina</taxon>
        <taxon>Pocilloporidae</taxon>
        <taxon>Pocillopora</taxon>
    </lineage>
</organism>
<evidence type="ECO:0000313" key="10">
    <source>
        <dbReference type="Proteomes" id="UP000275408"/>
    </source>
</evidence>
<evidence type="ECO:0000256" key="1">
    <source>
        <dbReference type="ARBA" id="ARBA00001933"/>
    </source>
</evidence>
<dbReference type="UniPathway" id="UPA00136">
    <property type="reaction ID" value="UER00202"/>
</dbReference>
<dbReference type="InterPro" id="IPR015424">
    <property type="entry name" value="PyrdxlP-dep_Trfase"/>
</dbReference>
<dbReference type="InterPro" id="IPR015421">
    <property type="entry name" value="PyrdxlP-dep_Trfase_major"/>
</dbReference>
<evidence type="ECO:0000256" key="7">
    <source>
        <dbReference type="ARBA" id="ARBA00029853"/>
    </source>
</evidence>
<evidence type="ECO:0000256" key="2">
    <source>
        <dbReference type="ARBA" id="ARBA00005038"/>
    </source>
</evidence>
<dbReference type="PANTHER" id="PTHR11808">
    <property type="entry name" value="TRANS-SULFURATION ENZYME FAMILY MEMBER"/>
    <property type="match status" value="1"/>
</dbReference>
<dbReference type="InterPro" id="IPR000277">
    <property type="entry name" value="Cys/Met-Metab_PyrdxlP-dep_enz"/>
</dbReference>